<feature type="compositionally biased region" description="Basic and acidic residues" evidence="3">
    <location>
        <begin position="15"/>
        <end position="25"/>
    </location>
</feature>
<dbReference type="PANTHER" id="PTHR13318">
    <property type="entry name" value="PARTNER OF PAIRED, ISOFORM B-RELATED"/>
    <property type="match status" value="1"/>
</dbReference>
<comment type="caution">
    <text evidence="5">The sequence shown here is derived from an EMBL/GenBank/DDBJ whole genome shotgun (WGS) entry which is preliminary data.</text>
</comment>
<dbReference type="InterPro" id="IPR032675">
    <property type="entry name" value="LRR_dom_sf"/>
</dbReference>
<dbReference type="SMART" id="SM00875">
    <property type="entry name" value="BACK"/>
    <property type="match status" value="1"/>
</dbReference>
<evidence type="ECO:0000313" key="5">
    <source>
        <dbReference type="EMBL" id="CAH8320238.1"/>
    </source>
</evidence>
<dbReference type="InterPro" id="IPR011705">
    <property type="entry name" value="BACK"/>
</dbReference>
<feature type="domain" description="BTB" evidence="4">
    <location>
        <begin position="234"/>
        <end position="306"/>
    </location>
</feature>
<dbReference type="Gene3D" id="3.80.10.10">
    <property type="entry name" value="Ribonuclease Inhibitor"/>
    <property type="match status" value="2"/>
</dbReference>
<evidence type="ECO:0000256" key="1">
    <source>
        <dbReference type="ARBA" id="ARBA00002668"/>
    </source>
</evidence>
<dbReference type="EMBL" id="CAKOAT010090933">
    <property type="protein sequence ID" value="CAH8320238.1"/>
    <property type="molecule type" value="Genomic_DNA"/>
</dbReference>
<dbReference type="InterPro" id="IPR011333">
    <property type="entry name" value="SKP1/BTB/POZ_sf"/>
</dbReference>
<protein>
    <recommendedName>
        <fullName evidence="4">BTB domain-containing protein</fullName>
    </recommendedName>
</protein>
<dbReference type="Pfam" id="PF00651">
    <property type="entry name" value="BTB"/>
    <property type="match status" value="1"/>
</dbReference>
<keyword evidence="6" id="KW-1185">Reference proteome</keyword>
<dbReference type="SUPFAM" id="SSF54695">
    <property type="entry name" value="POZ domain"/>
    <property type="match status" value="1"/>
</dbReference>
<accession>A0ABC8JC65</accession>
<dbReference type="SMART" id="SM00367">
    <property type="entry name" value="LRR_CC"/>
    <property type="match status" value="7"/>
</dbReference>
<dbReference type="SUPFAM" id="SSF52047">
    <property type="entry name" value="RNI-like"/>
    <property type="match status" value="1"/>
</dbReference>
<dbReference type="PROSITE" id="PS50097">
    <property type="entry name" value="BTB"/>
    <property type="match status" value="1"/>
</dbReference>
<evidence type="ECO:0000256" key="3">
    <source>
        <dbReference type="SAM" id="MobiDB-lite"/>
    </source>
</evidence>
<evidence type="ECO:0000256" key="2">
    <source>
        <dbReference type="ARBA" id="ARBA00004906"/>
    </source>
</evidence>
<feature type="region of interest" description="Disordered" evidence="3">
    <location>
        <begin position="1"/>
        <end position="25"/>
    </location>
</feature>
<dbReference type="SMART" id="SM00225">
    <property type="entry name" value="BTB"/>
    <property type="match status" value="1"/>
</dbReference>
<reference evidence="5 6" key="1">
    <citation type="submission" date="2022-03" db="EMBL/GenBank/DDBJ databases">
        <authorList>
            <person name="Macdonald S."/>
            <person name="Ahmed S."/>
            <person name="Newling K."/>
        </authorList>
    </citation>
    <scope>NUCLEOTIDE SEQUENCE [LARGE SCALE GENOMIC DNA]</scope>
</reference>
<evidence type="ECO:0000259" key="4">
    <source>
        <dbReference type="PROSITE" id="PS50097"/>
    </source>
</evidence>
<dbReference type="InterPro" id="IPR000210">
    <property type="entry name" value="BTB/POZ_dom"/>
</dbReference>
<comment type="function">
    <text evidence="1">May act as a substrate-specific adapter of an E3 ubiquitin-protein ligase complex (CUL3-RBX1-BTB) which mediates the ubiquitination and subsequent proteasomal degradation of target proteins.</text>
</comment>
<dbReference type="Gene3D" id="3.30.710.10">
    <property type="entry name" value="Potassium Channel Kv1.1, Chain A"/>
    <property type="match status" value="1"/>
</dbReference>
<dbReference type="Gene3D" id="1.25.40.420">
    <property type="match status" value="1"/>
</dbReference>
<organism evidence="5 6">
    <name type="scientific">Eruca vesicaria subsp. sativa</name>
    <name type="common">Garden rocket</name>
    <name type="synonym">Eruca sativa</name>
    <dbReference type="NCBI Taxonomy" id="29727"/>
    <lineage>
        <taxon>Eukaryota</taxon>
        <taxon>Viridiplantae</taxon>
        <taxon>Streptophyta</taxon>
        <taxon>Embryophyta</taxon>
        <taxon>Tracheophyta</taxon>
        <taxon>Spermatophyta</taxon>
        <taxon>Magnoliopsida</taxon>
        <taxon>eudicotyledons</taxon>
        <taxon>Gunneridae</taxon>
        <taxon>Pentapetalae</taxon>
        <taxon>rosids</taxon>
        <taxon>malvids</taxon>
        <taxon>Brassicales</taxon>
        <taxon>Brassicaceae</taxon>
        <taxon>Brassiceae</taxon>
        <taxon>Eruca</taxon>
    </lineage>
</organism>
<dbReference type="Proteomes" id="UP001642260">
    <property type="component" value="Unassembled WGS sequence"/>
</dbReference>
<gene>
    <name evidence="5" type="ORF">ERUC_LOCUS8789</name>
</gene>
<dbReference type="CDD" id="cd18186">
    <property type="entry name" value="BTB_POZ_ZBTB_KLHL-like"/>
    <property type="match status" value="1"/>
</dbReference>
<comment type="pathway">
    <text evidence="2">Protein modification; protein ubiquitination.</text>
</comment>
<dbReference type="InterPro" id="IPR006553">
    <property type="entry name" value="Leu-rich_rpt_Cys-con_subtyp"/>
</dbReference>
<evidence type="ECO:0000313" key="6">
    <source>
        <dbReference type="Proteomes" id="UP001642260"/>
    </source>
</evidence>
<sequence>MDEEEAEPVSDVSIETDKGEKEKIEEDGVDELCALKDAITEEEEKEKSEEGGVDEFCALKDALTDREENEKSEEDGDEYCALKDALEEATTLFQSISKYQQKLMLQKLTNLGAQRKKELVDEWKELLDEEMKFIAKKLSLSAKLASIADSSLFQRNKKVVACIFVLSSKQPPISLSLCEVSMAQLRSLHDEFVILVVDNNQPQEEDESSSPCQVISISASDISSWDMSEILCYRRVKVQVHRTRHVLFHTLHIDNLVLIQESSYFHGLLSGSFSESGREHISIEWNLETFLILMRCMYHCGVDVTSTSFLPLFDAALYFGVERLLSKCKRWLSVLTSSKAPASQILELPDLVQMWSFGLERAVDFVPDLCAAYLAKNLMLVKSDLYFGNVPYELLMCCIKHPHLTVDSEMHLADALLVWLDANKRLFDLSETSKDNIDSLMEQVRFSLLPLWFIAERSKSHGFSKFADHSIELVTKLTKMSSKCLVDSIRDGPPADLRVRLTQYTEKLDFSGCTQLNEAILLLSVLPEKYFTNPMWRKSLKSFLSNPEDEARNQEQSSQTTLPISSFETVEEVDISKCQRLDYKVTIKCISKSFPSLRKLRAAYLLNIKVSTMLELLQSFGNLTEVDLTVDIVPIIPCQASVFYTSPGLAQTPPIISLTSGSNSFDSGQVHRSLSSIKRLTLEGRSDLYDKDLRSISRLCGSLCYLNIKGCALLSDACIAYVIQRLKSLHSLIVCYTSFSENSVLALCAGTSVPNSLASNLQMLHMSKCEGISETSLLNLITRTKKLKSLCLRDTKVSDNVLCEFSGSSLQALDISNTTISSMVLARVISKNQNLKSLKARGCKNLIQSETVFNSLSKGSGLEELEIGWDFTYFSLVSLRPVLSTLRAISVGLGASLGEDGLTLLPSACPLLESIVLYFQEISDSALMSLVTSLKHLEELALSYCFGDITLQSFKFSIPNLRKLRLERVTRWMTNEDLFVLTQSCPNLTELTLVGCSHLNSDSQPIISAGWPGMISLHLEECGRITENGVTSLYGCVALEDLLLRHNGSGIQKTFLLDAALKQFPMLRLVSLDMCDAKDGNFDVPEEKEEVRFLSIVKISRCKSQRCSLGRELAPVHRETLVMFWNGQNFTNTLLKQRL</sequence>
<dbReference type="AlphaFoldDB" id="A0ABC8JC65"/>
<dbReference type="Pfam" id="PF07707">
    <property type="entry name" value="BACK"/>
    <property type="match status" value="1"/>
</dbReference>
<proteinExistence type="predicted"/>
<name>A0ABC8JC65_ERUVS</name>